<evidence type="ECO:0000313" key="15">
    <source>
        <dbReference type="Proteomes" id="UP001219355"/>
    </source>
</evidence>
<dbReference type="Gene3D" id="3.40.50.720">
    <property type="entry name" value="NAD(P)-binding Rossmann-like Domain"/>
    <property type="match status" value="1"/>
</dbReference>
<keyword evidence="5 12" id="KW-0276">Fatty acid metabolism</keyword>
<dbReference type="PIRSF" id="PIRSF000126">
    <property type="entry name" value="11-beta-HSD1"/>
    <property type="match status" value="1"/>
</dbReference>
<dbReference type="PRINTS" id="PR00081">
    <property type="entry name" value="GDHRDH"/>
</dbReference>
<dbReference type="Pfam" id="PF00106">
    <property type="entry name" value="adh_short"/>
    <property type="match status" value="1"/>
</dbReference>
<evidence type="ECO:0000256" key="7">
    <source>
        <dbReference type="ARBA" id="ARBA00022989"/>
    </source>
</evidence>
<evidence type="ECO:0000256" key="1">
    <source>
        <dbReference type="ARBA" id="ARBA00005194"/>
    </source>
</evidence>
<name>A0AAF0IJ53_9EURO</name>
<dbReference type="AlphaFoldDB" id="A0AAF0IJ53"/>
<keyword evidence="15" id="KW-1185">Reference proteome</keyword>
<keyword evidence="11 12" id="KW-0275">Fatty acid biosynthesis</keyword>
<dbReference type="InterPro" id="IPR020904">
    <property type="entry name" value="Sc_DH/Rdtase_CS"/>
</dbReference>
<dbReference type="InterPro" id="IPR036291">
    <property type="entry name" value="NAD(P)-bd_dom_sf"/>
</dbReference>
<dbReference type="CDD" id="cd05356">
    <property type="entry name" value="17beta-HSD1_like_SDR_c"/>
    <property type="match status" value="1"/>
</dbReference>
<dbReference type="GO" id="GO:0141040">
    <property type="term" value="F:very-long-chain 3-oxoacyl-CoA reductase activity"/>
    <property type="evidence" value="ECO:0007669"/>
    <property type="project" value="UniProtKB-EC"/>
</dbReference>
<comment type="subcellular location">
    <subcellularLocation>
        <location evidence="12">Endoplasmic reticulum membrane</location>
        <topology evidence="12">Single-pass membrane protein</topology>
    </subcellularLocation>
</comment>
<comment type="function">
    <text evidence="12">Component of the microsomal membrane bound fatty acid elongation system, which produces the 26-carbon very long-chain fatty acids (VLCFA) from palmitate. Catalyzes the reduction of the 3-ketoacyl-CoA intermediate that is formed in each cycle of fatty acid elongation. VLCFAs serve as precursors for ceramide and sphingolipids.</text>
</comment>
<evidence type="ECO:0000313" key="14">
    <source>
        <dbReference type="EMBL" id="WEW59560.1"/>
    </source>
</evidence>
<protein>
    <recommendedName>
        <fullName evidence="12">Very-long-chain 3-oxoacyl-CoA reductase</fullName>
        <ecNumber evidence="12">1.1.1.330</ecNumber>
    </recommendedName>
    <alternativeName>
        <fullName evidence="12">3-ketoacyl-CoA reductase</fullName>
        <shortName evidence="12">3-ketoreductase</shortName>
        <shortName evidence="12">KAR</shortName>
    </alternativeName>
    <alternativeName>
        <fullName evidence="12">Microsomal beta-keto-reductase</fullName>
    </alternativeName>
</protein>
<feature type="transmembrane region" description="Helical" evidence="13">
    <location>
        <begin position="300"/>
        <end position="324"/>
    </location>
</feature>
<comment type="catalytic activity">
    <reaction evidence="12">
        <text>a very-long-chain (3R)-3-hydroxyacyl-CoA + NADP(+) = a very-long-chain 3-oxoacyl-CoA + NADPH + H(+)</text>
        <dbReference type="Rhea" id="RHEA:48680"/>
        <dbReference type="ChEBI" id="CHEBI:15378"/>
        <dbReference type="ChEBI" id="CHEBI:57783"/>
        <dbReference type="ChEBI" id="CHEBI:58349"/>
        <dbReference type="ChEBI" id="CHEBI:85440"/>
        <dbReference type="ChEBI" id="CHEBI:90725"/>
        <dbReference type="EC" id="1.1.1.330"/>
    </reaction>
</comment>
<keyword evidence="3 12" id="KW-0812">Transmembrane</keyword>
<dbReference type="GO" id="GO:0030148">
    <property type="term" value="P:sphingolipid biosynthetic process"/>
    <property type="evidence" value="ECO:0007669"/>
    <property type="project" value="UniProtKB-ARBA"/>
</dbReference>
<dbReference type="HAMAP" id="MF_03107">
    <property type="entry name" value="3_ketoreductase"/>
    <property type="match status" value="1"/>
</dbReference>
<dbReference type="SUPFAM" id="SSF51735">
    <property type="entry name" value="NAD(P)-binding Rossmann-fold domains"/>
    <property type="match status" value="1"/>
</dbReference>
<dbReference type="PROSITE" id="PS00061">
    <property type="entry name" value="ADH_SHORT"/>
    <property type="match status" value="1"/>
</dbReference>
<comment type="similarity">
    <text evidence="12">Belongs to the short-chain dehydrogenases/reductases (SDR) family.</text>
</comment>
<dbReference type="GO" id="GO:0005789">
    <property type="term" value="C:endoplasmic reticulum membrane"/>
    <property type="evidence" value="ECO:0007669"/>
    <property type="project" value="UniProtKB-SubCell"/>
</dbReference>
<evidence type="ECO:0000256" key="10">
    <source>
        <dbReference type="ARBA" id="ARBA00023136"/>
    </source>
</evidence>
<keyword evidence="2 12" id="KW-0444">Lipid biosynthesis</keyword>
<dbReference type="PANTHER" id="PTHR43086:SF2">
    <property type="entry name" value="HYDROXYSTEROID DEHYDROGENASE-LIKE PROTEIN 1"/>
    <property type="match status" value="1"/>
</dbReference>
<keyword evidence="4 12" id="KW-0256">Endoplasmic reticulum</keyword>
<comment type="pathway">
    <text evidence="1">Lipid metabolism; fatty acid biosynthesis.</text>
</comment>
<keyword evidence="6 12" id="KW-0521">NADP</keyword>
<evidence type="ECO:0000256" key="8">
    <source>
        <dbReference type="ARBA" id="ARBA00023002"/>
    </source>
</evidence>
<evidence type="ECO:0000256" key="9">
    <source>
        <dbReference type="ARBA" id="ARBA00023098"/>
    </source>
</evidence>
<dbReference type="EC" id="1.1.1.330" evidence="12"/>
<keyword evidence="9 12" id="KW-0443">Lipid metabolism</keyword>
<gene>
    <name evidence="14" type="ORF">PRK78_005034</name>
</gene>
<feature type="binding site" evidence="12">
    <location>
        <position position="210"/>
    </location>
    <ligand>
        <name>substrate</name>
    </ligand>
</feature>
<dbReference type="FunFam" id="3.40.50.720:FF:000317">
    <property type="entry name" value="Very-long-chain 3-oxoacyl-CoA reductase"/>
    <property type="match status" value="1"/>
</dbReference>
<dbReference type="GO" id="GO:0045703">
    <property type="term" value="F:ketoreductase activity"/>
    <property type="evidence" value="ECO:0007669"/>
    <property type="project" value="UniProtKB-UniRule"/>
</dbReference>
<feature type="active site" description="Proton acceptor" evidence="12">
    <location>
        <position position="223"/>
    </location>
</feature>
<evidence type="ECO:0000256" key="13">
    <source>
        <dbReference type="SAM" id="Phobius"/>
    </source>
</evidence>
<dbReference type="InterPro" id="IPR027533">
    <property type="entry name" value="3_ketoreductase_fungal"/>
</dbReference>
<accession>A0AAF0IJ53</accession>
<evidence type="ECO:0000256" key="6">
    <source>
        <dbReference type="ARBA" id="ARBA00022857"/>
    </source>
</evidence>
<reference evidence="14" key="1">
    <citation type="submission" date="2023-03" db="EMBL/GenBank/DDBJ databases">
        <title>Emydomyces testavorans Genome Sequence.</title>
        <authorList>
            <person name="Hoyer L."/>
        </authorList>
    </citation>
    <scope>NUCLEOTIDE SEQUENCE</scope>
    <source>
        <strain evidence="14">16-2883</strain>
    </source>
</reference>
<dbReference type="Proteomes" id="UP001219355">
    <property type="component" value="Chromosome 3"/>
</dbReference>
<dbReference type="GO" id="GO:0030497">
    <property type="term" value="P:fatty acid elongation"/>
    <property type="evidence" value="ECO:0007669"/>
    <property type="project" value="UniProtKB-UniRule"/>
</dbReference>
<keyword evidence="8 12" id="KW-0560">Oxidoreductase</keyword>
<evidence type="ECO:0000256" key="3">
    <source>
        <dbReference type="ARBA" id="ARBA00022692"/>
    </source>
</evidence>
<keyword evidence="7 12" id="KW-1133">Transmembrane helix</keyword>
<sequence>MSHISFKGCSLFGLLDHVQLDISSCQTIAAAFIFATGGLFLLNKSLSFLRALFSIFIVPGKSLSSFGPKGSWALVTGGSDGIGKEFALQIARKGYNIILVSRSASKLSAVASEITSANPSILTKTVSIDFSQATDEDYEYLKDTIADLDISILINNVGLSHNMPVPFVQTPEQEIHDIIAINCLATLRVTQFVAPGMMQRKRGLILTMGSFGGLLPTPLLATYSGSKAFLQHWSTALASELEPYNVHVQLVLSYLVTSAMSKIRKPSMTIPNPKSFVQSTLAHLGRSGGLSSYSYTSVPYWSHALMAWGITTFLGAMSKTVLGFNKTMHESIRRRALRKAERESGKKGQ</sequence>
<proteinExistence type="inferred from homology"/>
<dbReference type="EMBL" id="CP120629">
    <property type="protein sequence ID" value="WEW59560.1"/>
    <property type="molecule type" value="Genomic_DNA"/>
</dbReference>
<organism evidence="14 15">
    <name type="scientific">Emydomyces testavorans</name>
    <dbReference type="NCBI Taxonomy" id="2070801"/>
    <lineage>
        <taxon>Eukaryota</taxon>
        <taxon>Fungi</taxon>
        <taxon>Dikarya</taxon>
        <taxon>Ascomycota</taxon>
        <taxon>Pezizomycotina</taxon>
        <taxon>Eurotiomycetes</taxon>
        <taxon>Eurotiomycetidae</taxon>
        <taxon>Onygenales</taxon>
        <taxon>Nannizziopsiaceae</taxon>
        <taxon>Emydomyces</taxon>
    </lineage>
</organism>
<evidence type="ECO:0000256" key="4">
    <source>
        <dbReference type="ARBA" id="ARBA00022824"/>
    </source>
</evidence>
<feature type="transmembrane region" description="Helical" evidence="13">
    <location>
        <begin position="20"/>
        <end position="42"/>
    </location>
</feature>
<feature type="transmembrane region" description="Helical" evidence="13">
    <location>
        <begin position="204"/>
        <end position="223"/>
    </location>
</feature>
<evidence type="ECO:0000256" key="5">
    <source>
        <dbReference type="ARBA" id="ARBA00022832"/>
    </source>
</evidence>
<evidence type="ECO:0000256" key="11">
    <source>
        <dbReference type="ARBA" id="ARBA00023160"/>
    </source>
</evidence>
<evidence type="ECO:0000256" key="12">
    <source>
        <dbReference type="HAMAP-Rule" id="MF_03107"/>
    </source>
</evidence>
<keyword evidence="10 12" id="KW-0472">Membrane</keyword>
<evidence type="ECO:0000256" key="2">
    <source>
        <dbReference type="ARBA" id="ARBA00022516"/>
    </source>
</evidence>
<dbReference type="InterPro" id="IPR002347">
    <property type="entry name" value="SDR_fam"/>
</dbReference>
<dbReference type="PANTHER" id="PTHR43086">
    <property type="entry name" value="VERY-LONG-CHAIN 3-OXOOACYL-COA REDUCTASE"/>
    <property type="match status" value="1"/>
</dbReference>